<feature type="region of interest" description="Disordered" evidence="1">
    <location>
        <begin position="137"/>
        <end position="166"/>
    </location>
</feature>
<evidence type="ECO:0000256" key="1">
    <source>
        <dbReference type="SAM" id="MobiDB-lite"/>
    </source>
</evidence>
<dbReference type="AlphaFoldDB" id="A0A8S9K0B7"/>
<name>A0A8S9K0B7_BRACR</name>
<comment type="caution">
    <text evidence="2">The sequence shown here is derived from an EMBL/GenBank/DDBJ whole genome shotgun (WGS) entry which is preliminary data.</text>
</comment>
<gene>
    <name evidence="2" type="ORF">F2Q70_00036265</name>
</gene>
<sequence>MNVRGNIPTKFSLGIFRGHFRQTSGPRNFLGSLFPRNSVGKFRGISEERRNSEELFPTTCFVGFSVFGAARSRYRNEKCKLGENQGDSSFADSLQKDSYHISTNSHGKNQMMMVELTERQYRRAEADDDDVVELTKRQQLVSTETPETRGRRVFQRQGSANIRSKS</sequence>
<accession>A0A8S9K0B7</accession>
<protein>
    <submittedName>
        <fullName evidence="2">Uncharacterized protein</fullName>
    </submittedName>
</protein>
<organism evidence="2">
    <name type="scientific">Brassica cretica</name>
    <name type="common">Mustard</name>
    <dbReference type="NCBI Taxonomy" id="69181"/>
    <lineage>
        <taxon>Eukaryota</taxon>
        <taxon>Viridiplantae</taxon>
        <taxon>Streptophyta</taxon>
        <taxon>Embryophyta</taxon>
        <taxon>Tracheophyta</taxon>
        <taxon>Spermatophyta</taxon>
        <taxon>Magnoliopsida</taxon>
        <taxon>eudicotyledons</taxon>
        <taxon>Gunneridae</taxon>
        <taxon>Pentapetalae</taxon>
        <taxon>rosids</taxon>
        <taxon>malvids</taxon>
        <taxon>Brassicales</taxon>
        <taxon>Brassicaceae</taxon>
        <taxon>Brassiceae</taxon>
        <taxon>Brassica</taxon>
    </lineage>
</organism>
<reference evidence="2" key="1">
    <citation type="submission" date="2019-12" db="EMBL/GenBank/DDBJ databases">
        <title>Genome sequencing and annotation of Brassica cretica.</title>
        <authorList>
            <person name="Studholme D.J."/>
            <person name="Sarris P.F."/>
        </authorList>
    </citation>
    <scope>NUCLEOTIDE SEQUENCE</scope>
    <source>
        <strain evidence="2">PFS-102/07</strain>
        <tissue evidence="2">Leaf</tissue>
    </source>
</reference>
<evidence type="ECO:0000313" key="2">
    <source>
        <dbReference type="EMBL" id="KAF2586866.1"/>
    </source>
</evidence>
<dbReference type="EMBL" id="QGKY02000246">
    <property type="protein sequence ID" value="KAF2586866.1"/>
    <property type="molecule type" value="Genomic_DNA"/>
</dbReference>
<feature type="compositionally biased region" description="Polar residues" evidence="1">
    <location>
        <begin position="156"/>
        <end position="166"/>
    </location>
</feature>
<proteinExistence type="predicted"/>